<evidence type="ECO:0000313" key="1">
    <source>
        <dbReference type="EnsemblPlants" id="QL01p019075:mrna"/>
    </source>
</evidence>
<dbReference type="AlphaFoldDB" id="A0A7N2KMV5"/>
<reference evidence="1 2" key="1">
    <citation type="journal article" date="2016" name="G3 (Bethesda)">
        <title>First Draft Assembly and Annotation of the Genome of a California Endemic Oak Quercus lobata Nee (Fagaceae).</title>
        <authorList>
            <person name="Sork V.L."/>
            <person name="Fitz-Gibbon S.T."/>
            <person name="Puiu D."/>
            <person name="Crepeau M."/>
            <person name="Gugger P.F."/>
            <person name="Sherman R."/>
            <person name="Stevens K."/>
            <person name="Langley C.H."/>
            <person name="Pellegrini M."/>
            <person name="Salzberg S.L."/>
        </authorList>
    </citation>
    <scope>NUCLEOTIDE SEQUENCE [LARGE SCALE GENOMIC DNA]</scope>
    <source>
        <strain evidence="1 2">cv. SW786</strain>
    </source>
</reference>
<dbReference type="Gramene" id="QL01p019075:mrna">
    <property type="protein sequence ID" value="QL01p019075:mrna"/>
    <property type="gene ID" value="QL01p019075"/>
</dbReference>
<accession>A0A7N2KMV5</accession>
<dbReference type="InParanoid" id="A0A7N2KMV5"/>
<name>A0A7N2KMV5_QUELO</name>
<dbReference type="Proteomes" id="UP000594261">
    <property type="component" value="Chromosome 1"/>
</dbReference>
<sequence>MNLYGLIPLGNDILYRGKHVPPYSSSQSQVLPRVRRYVRLDILDKKLQTTGCNFTGWTPWMHPVQVIMRELPPIDIGTNRSKVRGPSYLGTQQVGLKFRSQVTRIPVGLPLGHYLEF</sequence>
<organism evidence="1 2">
    <name type="scientific">Quercus lobata</name>
    <name type="common">Valley oak</name>
    <dbReference type="NCBI Taxonomy" id="97700"/>
    <lineage>
        <taxon>Eukaryota</taxon>
        <taxon>Viridiplantae</taxon>
        <taxon>Streptophyta</taxon>
        <taxon>Embryophyta</taxon>
        <taxon>Tracheophyta</taxon>
        <taxon>Spermatophyta</taxon>
        <taxon>Magnoliopsida</taxon>
        <taxon>eudicotyledons</taxon>
        <taxon>Gunneridae</taxon>
        <taxon>Pentapetalae</taxon>
        <taxon>rosids</taxon>
        <taxon>fabids</taxon>
        <taxon>Fagales</taxon>
        <taxon>Fagaceae</taxon>
        <taxon>Quercus</taxon>
    </lineage>
</organism>
<reference evidence="1" key="2">
    <citation type="submission" date="2021-01" db="UniProtKB">
        <authorList>
            <consortium name="EnsemblPlants"/>
        </authorList>
    </citation>
    <scope>IDENTIFICATION</scope>
</reference>
<dbReference type="EnsemblPlants" id="QL01p019075:mrna">
    <property type="protein sequence ID" value="QL01p019075:mrna"/>
    <property type="gene ID" value="QL01p019075"/>
</dbReference>
<proteinExistence type="predicted"/>
<evidence type="ECO:0000313" key="2">
    <source>
        <dbReference type="Proteomes" id="UP000594261"/>
    </source>
</evidence>
<protein>
    <submittedName>
        <fullName evidence="1">Uncharacterized protein</fullName>
    </submittedName>
</protein>
<dbReference type="EMBL" id="LRBV02000001">
    <property type="status" value="NOT_ANNOTATED_CDS"/>
    <property type="molecule type" value="Genomic_DNA"/>
</dbReference>
<keyword evidence="2" id="KW-1185">Reference proteome</keyword>